<keyword evidence="3" id="KW-0238">DNA-binding</keyword>
<dbReference type="GO" id="GO:0003677">
    <property type="term" value="F:DNA binding"/>
    <property type="evidence" value="ECO:0007669"/>
    <property type="project" value="UniProtKB-KW"/>
</dbReference>
<comment type="similarity">
    <text evidence="1">Belongs to the phage antitermination Q type 1 family.</text>
</comment>
<dbReference type="InterPro" id="IPR010534">
    <property type="entry name" value="Phage_933W_GpQ"/>
</dbReference>
<protein>
    <recommendedName>
        <fullName evidence="7">Antitermination protein</fullName>
    </recommendedName>
</protein>
<keyword evidence="6" id="KW-1185">Reference proteome</keyword>
<dbReference type="EMBL" id="SGSQ01000009">
    <property type="protein sequence ID" value="RZG47027.1"/>
    <property type="molecule type" value="Genomic_DNA"/>
</dbReference>
<keyword evidence="2" id="KW-0805">Transcription regulation</keyword>
<evidence type="ECO:0000256" key="1">
    <source>
        <dbReference type="ARBA" id="ARBA00010234"/>
    </source>
</evidence>
<evidence type="ECO:0008006" key="7">
    <source>
        <dbReference type="Google" id="ProtNLM"/>
    </source>
</evidence>
<evidence type="ECO:0000313" key="6">
    <source>
        <dbReference type="Proteomes" id="UP000293863"/>
    </source>
</evidence>
<evidence type="ECO:0000313" key="5">
    <source>
        <dbReference type="EMBL" id="RZG47027.1"/>
    </source>
</evidence>
<evidence type="ECO:0000256" key="2">
    <source>
        <dbReference type="ARBA" id="ARBA00023015"/>
    </source>
</evidence>
<gene>
    <name evidence="5" type="ORF">EXU28_07515</name>
</gene>
<dbReference type="GO" id="GO:0060567">
    <property type="term" value="P:negative regulation of termination of DNA-templated transcription"/>
    <property type="evidence" value="ECO:0007669"/>
    <property type="project" value="InterPro"/>
</dbReference>
<name>A0A4Q7AKD0_9GAMM</name>
<dbReference type="Pfam" id="PF06530">
    <property type="entry name" value="Phage_antitermQ"/>
    <property type="match status" value="1"/>
</dbReference>
<proteinExistence type="inferred from homology"/>
<organism evidence="5 6">
    <name type="scientific">Acinetobacter wuhouensis</name>
    <dbReference type="NCBI Taxonomy" id="1879050"/>
    <lineage>
        <taxon>Bacteria</taxon>
        <taxon>Pseudomonadati</taxon>
        <taxon>Pseudomonadota</taxon>
        <taxon>Gammaproteobacteria</taxon>
        <taxon>Moraxellales</taxon>
        <taxon>Moraxellaceae</taxon>
        <taxon>Acinetobacter</taxon>
    </lineage>
</organism>
<comment type="caution">
    <text evidence="5">The sequence shown here is derived from an EMBL/GenBank/DDBJ whole genome shotgun (WGS) entry which is preliminary data.</text>
</comment>
<reference evidence="5 6" key="1">
    <citation type="submission" date="2019-02" db="EMBL/GenBank/DDBJ databases">
        <title>The Batch Genome Submission of Acinetobacter spp. strains.</title>
        <authorList>
            <person name="Qin J."/>
            <person name="Hu Y."/>
            <person name="Ye H."/>
            <person name="Wei L."/>
            <person name="Feng Y."/>
            <person name="Zong Z."/>
        </authorList>
    </citation>
    <scope>NUCLEOTIDE SEQUENCE [LARGE SCALE GENOMIC DNA]</scope>
    <source>
        <strain evidence="5 6">WCHAW060049</strain>
    </source>
</reference>
<evidence type="ECO:0000256" key="4">
    <source>
        <dbReference type="ARBA" id="ARBA00023163"/>
    </source>
</evidence>
<dbReference type="AlphaFoldDB" id="A0A4Q7AKD0"/>
<dbReference type="Proteomes" id="UP000293863">
    <property type="component" value="Unassembled WGS sequence"/>
</dbReference>
<sequence>MEAVQTRKNFQIAMDWKQKTLEQWLEQYGSWLSLDAHHEDLSAHCSLGKILDMAQGIKTDRRRRALPRCNINETQAMAVEDMLSHLLETESAKVKQWLKVVIKYYVDGFSEEDIAESYDMSMYAVQRDKMLGTIRIATRFKLRSFLTD</sequence>
<evidence type="ECO:0000256" key="3">
    <source>
        <dbReference type="ARBA" id="ARBA00023125"/>
    </source>
</evidence>
<accession>A0A4Q7AKD0</accession>
<keyword evidence="4" id="KW-0804">Transcription</keyword>